<feature type="transmembrane region" description="Helical" evidence="1">
    <location>
        <begin position="60"/>
        <end position="81"/>
    </location>
</feature>
<evidence type="ECO:0000313" key="3">
    <source>
        <dbReference type="Proteomes" id="UP001596227"/>
    </source>
</evidence>
<keyword evidence="1" id="KW-0472">Membrane</keyword>
<keyword evidence="1" id="KW-1133">Transmembrane helix</keyword>
<proteinExistence type="predicted"/>
<dbReference type="EMBL" id="JBHSSB010000032">
    <property type="protein sequence ID" value="MFC6295959.1"/>
    <property type="molecule type" value="Genomic_DNA"/>
</dbReference>
<evidence type="ECO:0008006" key="4">
    <source>
        <dbReference type="Google" id="ProtNLM"/>
    </source>
</evidence>
<accession>A0ABW1UJX9</accession>
<organism evidence="2 3">
    <name type="scientific">Lactiplantibacillus daoliensis</name>
    <dbReference type="NCBI Taxonomy" id="2559916"/>
    <lineage>
        <taxon>Bacteria</taxon>
        <taxon>Bacillati</taxon>
        <taxon>Bacillota</taxon>
        <taxon>Bacilli</taxon>
        <taxon>Lactobacillales</taxon>
        <taxon>Lactobacillaceae</taxon>
        <taxon>Lactiplantibacillus</taxon>
    </lineage>
</organism>
<sequence length="129" mass="14786">MDSLPLITKYIDIEKERRLKQRKENGTVFATFMSITTIFLSVMLAYTVNGFAKTNSWTGIALEILIFWLYAISFVPGIRVVKKYVFTATNSLLDETIILLEDVNIKILKEQVSSQSVNYHSSCHPRKGY</sequence>
<dbReference type="Proteomes" id="UP001596227">
    <property type="component" value="Unassembled WGS sequence"/>
</dbReference>
<gene>
    <name evidence="2" type="ORF">ACFQH1_12170</name>
</gene>
<protein>
    <recommendedName>
        <fullName evidence="4">SMODS and SLOG-associating 2TM effector domain-containing protein</fullName>
    </recommendedName>
</protein>
<evidence type="ECO:0000256" key="1">
    <source>
        <dbReference type="SAM" id="Phobius"/>
    </source>
</evidence>
<feature type="transmembrane region" description="Helical" evidence="1">
    <location>
        <begin position="27"/>
        <end position="48"/>
    </location>
</feature>
<evidence type="ECO:0000313" key="2">
    <source>
        <dbReference type="EMBL" id="MFC6295959.1"/>
    </source>
</evidence>
<reference evidence="3" key="1">
    <citation type="journal article" date="2019" name="Int. J. Syst. Evol. Microbiol.">
        <title>The Global Catalogue of Microorganisms (GCM) 10K type strain sequencing project: providing services to taxonomists for standard genome sequencing and annotation.</title>
        <authorList>
            <consortium name="The Broad Institute Genomics Platform"/>
            <consortium name="The Broad Institute Genome Sequencing Center for Infectious Disease"/>
            <person name="Wu L."/>
            <person name="Ma J."/>
        </authorList>
    </citation>
    <scope>NUCLEOTIDE SEQUENCE [LARGE SCALE GENOMIC DNA]</scope>
    <source>
        <strain evidence="3">CCM 8934</strain>
    </source>
</reference>
<keyword evidence="1" id="KW-0812">Transmembrane</keyword>
<name>A0ABW1UJX9_9LACO</name>
<comment type="caution">
    <text evidence="2">The sequence shown here is derived from an EMBL/GenBank/DDBJ whole genome shotgun (WGS) entry which is preliminary data.</text>
</comment>
<keyword evidence="3" id="KW-1185">Reference proteome</keyword>